<name>A0A0G9K966_9BACT</name>
<dbReference type="EMBL" id="JAIQ01000028">
    <property type="protein sequence ID" value="KLE02295.1"/>
    <property type="molecule type" value="Genomic_DNA"/>
</dbReference>
<gene>
    <name evidence="1" type="ORF">AA20_01085</name>
</gene>
<evidence type="ECO:0000313" key="1">
    <source>
        <dbReference type="EMBL" id="KLE02295.1"/>
    </source>
</evidence>
<evidence type="ECO:0000313" key="2">
    <source>
        <dbReference type="Proteomes" id="UP000035514"/>
    </source>
</evidence>
<dbReference type="RefSeq" id="WP_004511152.1">
    <property type="nucleotide sequence ID" value="NZ_JAIQ01000028.1"/>
</dbReference>
<accession>A0A0G9K966</accession>
<organism evidence="1 2">
    <name type="scientific">Aliarcobacter butzleri L348</name>
    <dbReference type="NCBI Taxonomy" id="1447256"/>
    <lineage>
        <taxon>Bacteria</taxon>
        <taxon>Pseudomonadati</taxon>
        <taxon>Campylobacterota</taxon>
        <taxon>Epsilonproteobacteria</taxon>
        <taxon>Campylobacterales</taxon>
        <taxon>Arcobacteraceae</taxon>
        <taxon>Aliarcobacter</taxon>
    </lineage>
</organism>
<dbReference type="AlphaFoldDB" id="A0A0G9K966"/>
<protein>
    <recommendedName>
        <fullName evidence="3">RNA polymerase sigma factor 70 region 4 type 2 domain-containing protein</fullName>
    </recommendedName>
</protein>
<dbReference type="PATRIC" id="fig|1447256.3.peg.210"/>
<comment type="caution">
    <text evidence="1">The sequence shown here is derived from an EMBL/GenBank/DDBJ whole genome shotgun (WGS) entry which is preliminary data.</text>
</comment>
<proteinExistence type="predicted"/>
<sequence>MNFTNSIQKHITKLVGTLKSEEELQEVLKRKFTRKEYKTFIAFEEGKSIDEIKSIVRDDEETIQKHYQTAIKKLNQELFKRELIALSFE</sequence>
<evidence type="ECO:0008006" key="3">
    <source>
        <dbReference type="Google" id="ProtNLM"/>
    </source>
</evidence>
<dbReference type="Proteomes" id="UP000035514">
    <property type="component" value="Unassembled WGS sequence"/>
</dbReference>
<reference evidence="1 2" key="1">
    <citation type="submission" date="2014-01" db="EMBL/GenBank/DDBJ databases">
        <title>Development of a Comparative Genomic Fingerprinting Assay for High Resolution Genotyping of Arcobacter butzleri.</title>
        <authorList>
            <person name="Webb A.L."/>
            <person name="Inglis G.D."/>
            <person name="Kruczkiewicz P."/>
            <person name="Selinger L.B."/>
            <person name="Taboada E.N."/>
        </authorList>
    </citation>
    <scope>NUCLEOTIDE SEQUENCE [LARGE SCALE GENOMIC DNA]</scope>
    <source>
        <strain evidence="1 2">L348</strain>
    </source>
</reference>
<dbReference type="GeneID" id="24304862"/>